<proteinExistence type="predicted"/>
<dbReference type="Proteomes" id="UP001498476">
    <property type="component" value="Unassembled WGS sequence"/>
</dbReference>
<feature type="compositionally biased region" description="Basic residues" evidence="1">
    <location>
        <begin position="16"/>
        <end position="28"/>
    </location>
</feature>
<evidence type="ECO:0000256" key="1">
    <source>
        <dbReference type="SAM" id="MobiDB-lite"/>
    </source>
</evidence>
<name>A0ABR1GSF1_9HYPO</name>
<comment type="caution">
    <text evidence="2">The sequence shown here is derived from an EMBL/GenBank/DDBJ whole genome shotgun (WGS) entry which is preliminary data.</text>
</comment>
<gene>
    <name evidence="2" type="ORF">QQX98_009577</name>
</gene>
<keyword evidence="3" id="KW-1185">Reference proteome</keyword>
<sequence>MGSSAEIGSTHPRALERRRSRVNRKRLRLQNPETGNDESDEESESEPEEEEENAEDWYSEDEDASYHPHLVTPASLEWLRDVRCLGFNPLATGMSR</sequence>
<feature type="compositionally biased region" description="Acidic residues" evidence="1">
    <location>
        <begin position="35"/>
        <end position="63"/>
    </location>
</feature>
<reference evidence="2 3" key="1">
    <citation type="journal article" date="2025" name="Microbiol. Resour. Announc.">
        <title>Draft genome sequences for Neonectria magnoliae and Neonectria punicea, canker pathogens of Liriodendron tulipifera and Acer saccharum in West Virginia.</title>
        <authorList>
            <person name="Petronek H.M."/>
            <person name="Kasson M.T."/>
            <person name="Metheny A.M."/>
            <person name="Stauder C.M."/>
            <person name="Lovett B."/>
            <person name="Lynch S.C."/>
            <person name="Garnas J.R."/>
            <person name="Kasson L.R."/>
            <person name="Stajich J.E."/>
        </authorList>
    </citation>
    <scope>NUCLEOTIDE SEQUENCE [LARGE SCALE GENOMIC DNA]</scope>
    <source>
        <strain evidence="2 3">NRRL 64653</strain>
    </source>
</reference>
<evidence type="ECO:0000313" key="3">
    <source>
        <dbReference type="Proteomes" id="UP001498476"/>
    </source>
</evidence>
<accession>A0ABR1GSF1</accession>
<feature type="region of interest" description="Disordered" evidence="1">
    <location>
        <begin position="1"/>
        <end position="68"/>
    </location>
</feature>
<organism evidence="2 3">
    <name type="scientific">Neonectria punicea</name>
    <dbReference type="NCBI Taxonomy" id="979145"/>
    <lineage>
        <taxon>Eukaryota</taxon>
        <taxon>Fungi</taxon>
        <taxon>Dikarya</taxon>
        <taxon>Ascomycota</taxon>
        <taxon>Pezizomycotina</taxon>
        <taxon>Sordariomycetes</taxon>
        <taxon>Hypocreomycetidae</taxon>
        <taxon>Hypocreales</taxon>
        <taxon>Nectriaceae</taxon>
        <taxon>Neonectria</taxon>
    </lineage>
</organism>
<evidence type="ECO:0000313" key="2">
    <source>
        <dbReference type="EMBL" id="KAK7408264.1"/>
    </source>
</evidence>
<protein>
    <submittedName>
        <fullName evidence="2">Uncharacterized protein</fullName>
    </submittedName>
</protein>
<dbReference type="EMBL" id="JAZAVJ010000193">
    <property type="protein sequence ID" value="KAK7408264.1"/>
    <property type="molecule type" value="Genomic_DNA"/>
</dbReference>